<proteinExistence type="predicted"/>
<evidence type="ECO:0000313" key="1">
    <source>
        <dbReference type="EMBL" id="MYZ48092.1"/>
    </source>
</evidence>
<dbReference type="Proteomes" id="UP000773614">
    <property type="component" value="Unassembled WGS sequence"/>
</dbReference>
<dbReference type="RefSeq" id="WP_161140439.1">
    <property type="nucleotide sequence ID" value="NZ_SPKJ01000028.1"/>
</dbReference>
<comment type="caution">
    <text evidence="1">The sequence shown here is derived from an EMBL/GenBank/DDBJ whole genome shotgun (WGS) entry which is preliminary data.</text>
</comment>
<keyword evidence="2" id="KW-1185">Reference proteome</keyword>
<dbReference type="OrthoDB" id="8455641at2"/>
<evidence type="ECO:0000313" key="2">
    <source>
        <dbReference type="Proteomes" id="UP000773614"/>
    </source>
</evidence>
<accession>A0A964T555</accession>
<gene>
    <name evidence="1" type="ORF">E4O86_10245</name>
</gene>
<sequence length="63" mass="6944">MPSHAFKVGQKVLLSGSSLMRGAAGTYKIVALLPEERGDWQYRVQSTDGNQQRVVWQSQLAPA</sequence>
<name>A0A964T555_9HYPH</name>
<protein>
    <submittedName>
        <fullName evidence="1">Uncharacterized protein</fullName>
    </submittedName>
</protein>
<organism evidence="1 2">
    <name type="scientific">Propylenella binzhouense</name>
    <dbReference type="NCBI Taxonomy" id="2555902"/>
    <lineage>
        <taxon>Bacteria</taxon>
        <taxon>Pseudomonadati</taxon>
        <taxon>Pseudomonadota</taxon>
        <taxon>Alphaproteobacteria</taxon>
        <taxon>Hyphomicrobiales</taxon>
        <taxon>Propylenellaceae</taxon>
        <taxon>Propylenella</taxon>
    </lineage>
</organism>
<reference evidence="1" key="1">
    <citation type="submission" date="2019-03" db="EMBL/GenBank/DDBJ databases">
        <title>Afifella sp. nov., isolated from activated sludge.</title>
        <authorList>
            <person name="Li Q."/>
            <person name="Liu Y."/>
        </authorList>
    </citation>
    <scope>NUCLEOTIDE SEQUENCE</scope>
    <source>
        <strain evidence="1">L72</strain>
    </source>
</reference>
<dbReference type="EMBL" id="SPKJ01000028">
    <property type="protein sequence ID" value="MYZ48092.1"/>
    <property type="molecule type" value="Genomic_DNA"/>
</dbReference>
<dbReference type="AlphaFoldDB" id="A0A964T555"/>